<gene>
    <name evidence="1" type="ORF">Sspor_14610</name>
</gene>
<organism evidence="1 2">
    <name type="scientific">Streptomyces spororaveus</name>
    <dbReference type="NCBI Taxonomy" id="284039"/>
    <lineage>
        <taxon>Bacteria</taxon>
        <taxon>Bacillati</taxon>
        <taxon>Actinomycetota</taxon>
        <taxon>Actinomycetes</taxon>
        <taxon>Kitasatosporales</taxon>
        <taxon>Streptomycetaceae</taxon>
        <taxon>Streptomyces</taxon>
    </lineage>
</organism>
<dbReference type="EMBL" id="BNED01000005">
    <property type="protein sequence ID" value="GHI75900.1"/>
    <property type="molecule type" value="Genomic_DNA"/>
</dbReference>
<comment type="caution">
    <text evidence="1">The sequence shown here is derived from an EMBL/GenBank/DDBJ whole genome shotgun (WGS) entry which is preliminary data.</text>
</comment>
<name>A0ABQ3T7A3_9ACTN</name>
<proteinExistence type="predicted"/>
<dbReference type="Proteomes" id="UP000608522">
    <property type="component" value="Unassembled WGS sequence"/>
</dbReference>
<evidence type="ECO:0000313" key="2">
    <source>
        <dbReference type="Proteomes" id="UP000608522"/>
    </source>
</evidence>
<sequence>MEHAPILVHRITSTGGRRVVIRIRGIDTVLGVARSDRDLIEFLRRIDVPDPDDLVLGDSPAIAWQGGNPHVYEAESDEP</sequence>
<dbReference type="RefSeq" id="WP_202198264.1">
    <property type="nucleotide sequence ID" value="NZ_BAAATO010000011.1"/>
</dbReference>
<reference evidence="2" key="1">
    <citation type="submission" date="2023-07" db="EMBL/GenBank/DDBJ databases">
        <title>Whole genome shotgun sequence of Streptomyces spororaveus NBRC 15456.</title>
        <authorList>
            <person name="Komaki H."/>
            <person name="Tamura T."/>
        </authorList>
    </citation>
    <scope>NUCLEOTIDE SEQUENCE [LARGE SCALE GENOMIC DNA]</scope>
    <source>
        <strain evidence="2">NBRC 15456</strain>
    </source>
</reference>
<accession>A0ABQ3T7A3</accession>
<protein>
    <submittedName>
        <fullName evidence="1">Uncharacterized protein</fullName>
    </submittedName>
</protein>
<keyword evidence="2" id="KW-1185">Reference proteome</keyword>
<evidence type="ECO:0000313" key="1">
    <source>
        <dbReference type="EMBL" id="GHI75900.1"/>
    </source>
</evidence>